<dbReference type="Gene3D" id="3.40.50.720">
    <property type="entry name" value="NAD(P)-binding Rossmann-like Domain"/>
    <property type="match status" value="1"/>
</dbReference>
<dbReference type="STRING" id="1450539.A0A318ZQ33"/>
<gene>
    <name evidence="4" type="ORF">BP01DRAFT_356228</name>
</gene>
<protein>
    <submittedName>
        <fullName evidence="4">Putative isoflavone reductase</fullName>
    </submittedName>
</protein>
<dbReference type="GeneID" id="37076122"/>
<dbReference type="Gene3D" id="3.90.25.10">
    <property type="entry name" value="UDP-galactose 4-epimerase, domain 1"/>
    <property type="match status" value="1"/>
</dbReference>
<dbReference type="InterPro" id="IPR036291">
    <property type="entry name" value="NAD(P)-bd_dom_sf"/>
</dbReference>
<evidence type="ECO:0000313" key="4">
    <source>
        <dbReference type="EMBL" id="PYH46050.1"/>
    </source>
</evidence>
<proteinExistence type="predicted"/>
<dbReference type="SUPFAM" id="SSF51735">
    <property type="entry name" value="NAD(P)-binding Rossmann-fold domains"/>
    <property type="match status" value="1"/>
</dbReference>
<feature type="domain" description="NmrA-like" evidence="3">
    <location>
        <begin position="5"/>
        <end position="225"/>
    </location>
</feature>
<dbReference type="AlphaFoldDB" id="A0A318ZQ33"/>
<dbReference type="OrthoDB" id="9974981at2759"/>
<accession>A0A318ZQ33</accession>
<dbReference type="PANTHER" id="PTHR47706:SF1">
    <property type="entry name" value="CIPA-LIKE, PUTATIVE (AFU_ORTHOLOGUE AFUA_1G12460)-RELATED"/>
    <property type="match status" value="1"/>
</dbReference>
<keyword evidence="5" id="KW-1185">Reference proteome</keyword>
<evidence type="ECO:0000313" key="5">
    <source>
        <dbReference type="Proteomes" id="UP000248349"/>
    </source>
</evidence>
<dbReference type="InterPro" id="IPR008030">
    <property type="entry name" value="NmrA-like"/>
</dbReference>
<dbReference type="RefSeq" id="XP_025432032.1">
    <property type="nucleotide sequence ID" value="XM_025574894.1"/>
</dbReference>
<evidence type="ECO:0000256" key="2">
    <source>
        <dbReference type="ARBA" id="ARBA00023002"/>
    </source>
</evidence>
<dbReference type="InterPro" id="IPR045312">
    <property type="entry name" value="PCBER-like"/>
</dbReference>
<name>A0A318ZQ33_9EURO</name>
<evidence type="ECO:0000256" key="1">
    <source>
        <dbReference type="ARBA" id="ARBA00022857"/>
    </source>
</evidence>
<organism evidence="4 5">
    <name type="scientific">Aspergillus saccharolyticus JOP 1030-1</name>
    <dbReference type="NCBI Taxonomy" id="1450539"/>
    <lineage>
        <taxon>Eukaryota</taxon>
        <taxon>Fungi</taxon>
        <taxon>Dikarya</taxon>
        <taxon>Ascomycota</taxon>
        <taxon>Pezizomycotina</taxon>
        <taxon>Eurotiomycetes</taxon>
        <taxon>Eurotiomycetidae</taxon>
        <taxon>Eurotiales</taxon>
        <taxon>Aspergillaceae</taxon>
        <taxon>Aspergillus</taxon>
        <taxon>Aspergillus subgen. Circumdati</taxon>
    </lineage>
</organism>
<dbReference type="InterPro" id="IPR051609">
    <property type="entry name" value="NmrA/Isoflavone_reductase-like"/>
</dbReference>
<keyword evidence="2" id="KW-0560">Oxidoreductase</keyword>
<dbReference type="GO" id="GO:0016491">
    <property type="term" value="F:oxidoreductase activity"/>
    <property type="evidence" value="ECO:0007669"/>
    <property type="project" value="UniProtKB-KW"/>
</dbReference>
<evidence type="ECO:0000259" key="3">
    <source>
        <dbReference type="Pfam" id="PF05368"/>
    </source>
</evidence>
<dbReference type="PANTHER" id="PTHR47706">
    <property type="entry name" value="NMRA-LIKE FAMILY PROTEIN"/>
    <property type="match status" value="1"/>
</dbReference>
<dbReference type="CDD" id="cd05259">
    <property type="entry name" value="PCBER_SDR_a"/>
    <property type="match status" value="1"/>
</dbReference>
<dbReference type="Pfam" id="PF05368">
    <property type="entry name" value="NmrA"/>
    <property type="match status" value="1"/>
</dbReference>
<reference evidence="4 5" key="1">
    <citation type="submission" date="2016-12" db="EMBL/GenBank/DDBJ databases">
        <title>The genomes of Aspergillus section Nigri reveals drivers in fungal speciation.</title>
        <authorList>
            <consortium name="DOE Joint Genome Institute"/>
            <person name="Vesth T.C."/>
            <person name="Nybo J."/>
            <person name="Theobald S."/>
            <person name="Brandl J."/>
            <person name="Frisvad J.C."/>
            <person name="Nielsen K.F."/>
            <person name="Lyhne E.K."/>
            <person name="Kogle M.E."/>
            <person name="Kuo A."/>
            <person name="Riley R."/>
            <person name="Clum A."/>
            <person name="Nolan M."/>
            <person name="Lipzen A."/>
            <person name="Salamov A."/>
            <person name="Henrissat B."/>
            <person name="Wiebenga A."/>
            <person name="De Vries R.P."/>
            <person name="Grigoriev I.V."/>
            <person name="Mortensen U.H."/>
            <person name="Andersen M.R."/>
            <person name="Baker S.E."/>
        </authorList>
    </citation>
    <scope>NUCLEOTIDE SEQUENCE [LARGE SCALE GENOMIC DNA]</scope>
    <source>
        <strain evidence="4 5">JOP 1030-1</strain>
    </source>
</reference>
<keyword evidence="1" id="KW-0521">NADP</keyword>
<dbReference type="Proteomes" id="UP000248349">
    <property type="component" value="Unassembled WGS sequence"/>
</dbReference>
<dbReference type="EMBL" id="KZ821229">
    <property type="protein sequence ID" value="PYH46050.1"/>
    <property type="molecule type" value="Genomic_DNA"/>
</dbReference>
<sequence>MASPKVAIAGASGNLGPSIVQELLAAGLEVTALTRQDSNKTFDERVKVSAVDYDSPESLQSALQGQDVVVDARAIVPSESTIRLIDAAIAAGVTRFIPSEFGTDTLNPRSAELPVFANKVASRQYLEQVAQSSPLSYSLLFTGPFLDFGLRTGFLVNLAGPVAELYGGGDRRVSSTTLQGIGRAVVGIVRNLEATKNAALYISEADVTQKQLIELSGKKLETKVVATEELERIGRAELSKPEPNRGIVAVNLIRRALFGEGFGSLFEEQNLANELLGLKRLTEEELRELVVKFSTTA</sequence>